<accession>A0ACA9S4Y3</accession>
<dbReference type="Proteomes" id="UP000789920">
    <property type="component" value="Unassembled WGS sequence"/>
</dbReference>
<evidence type="ECO:0000313" key="2">
    <source>
        <dbReference type="Proteomes" id="UP000789920"/>
    </source>
</evidence>
<organism evidence="1 2">
    <name type="scientific">Racocetra persica</name>
    <dbReference type="NCBI Taxonomy" id="160502"/>
    <lineage>
        <taxon>Eukaryota</taxon>
        <taxon>Fungi</taxon>
        <taxon>Fungi incertae sedis</taxon>
        <taxon>Mucoromycota</taxon>
        <taxon>Glomeromycotina</taxon>
        <taxon>Glomeromycetes</taxon>
        <taxon>Diversisporales</taxon>
        <taxon>Gigasporaceae</taxon>
        <taxon>Racocetra</taxon>
    </lineage>
</organism>
<reference evidence="1" key="1">
    <citation type="submission" date="2021-06" db="EMBL/GenBank/DDBJ databases">
        <authorList>
            <person name="Kallberg Y."/>
            <person name="Tangrot J."/>
            <person name="Rosling A."/>
        </authorList>
    </citation>
    <scope>NUCLEOTIDE SEQUENCE</scope>
    <source>
        <strain evidence="1">MA461A</strain>
    </source>
</reference>
<evidence type="ECO:0000313" key="1">
    <source>
        <dbReference type="EMBL" id="CAG8825590.1"/>
    </source>
</evidence>
<feature type="non-terminal residue" evidence="1">
    <location>
        <position position="1"/>
    </location>
</feature>
<dbReference type="EMBL" id="CAJVQC010090766">
    <property type="protein sequence ID" value="CAG8825590.1"/>
    <property type="molecule type" value="Genomic_DNA"/>
</dbReference>
<comment type="caution">
    <text evidence="1">The sequence shown here is derived from an EMBL/GenBank/DDBJ whole genome shotgun (WGS) entry which is preliminary data.</text>
</comment>
<name>A0ACA9S4Y3_9GLOM</name>
<sequence length="80" mass="9536">TDSIIIKMQRLKQTYMNTIQEELIIYNNQLFLTNLVKSFLTTNLDYLFSNNSNEVNYNLSQELSTYSFQDIESIYNYLES</sequence>
<keyword evidence="2" id="KW-1185">Reference proteome</keyword>
<gene>
    <name evidence="1" type="ORF">RPERSI_LOCUS26521</name>
</gene>
<proteinExistence type="predicted"/>
<protein>
    <submittedName>
        <fullName evidence="1">28861_t:CDS:1</fullName>
    </submittedName>
</protein>